<keyword evidence="4" id="KW-1185">Reference proteome</keyword>
<dbReference type="GO" id="GO:0016887">
    <property type="term" value="F:ATP hydrolysis activity"/>
    <property type="evidence" value="ECO:0007669"/>
    <property type="project" value="InterPro"/>
</dbReference>
<protein>
    <recommendedName>
        <fullName evidence="2">AAA+ ATPase domain-containing protein</fullName>
    </recommendedName>
</protein>
<sequence>MESDSIGIGTGASDQSVTVQFSIVPYAVKKGVKFSLQESAISKALDILNERRQDLAELLQFAGRLTEIELTLEESDSNSDEEEDENEEDLSQLSKINISVACQQTEGLKQLNEFLKPDQGLAKWITDNVSSNVKSFKSFVVLLEENYFKAVLKRVRSIEKQLKDTSPTPPPDASKDASASTKPKEEASRPSSVDSEAAKAPVAPDSEVAAPVATDSSNAAASVATDSSNAAAPVAIDSSNAAASVATDSSNAAAPVAIDSSNAAATVAIDSSNAAASVATDSSNAAAPVAIDSSNAAATVATDSSNAAATVAIDSSNAAATVAIDSSNAAATVAIDSSNVAASVAIDSSNAAAPVAIDSSSAAATVATDSSNAAATVAIDSSNAAAPVAPESDNTADPNPAKAVNSDTAKSDTSGALKDEADDSIPNAVTEASGDASAESSSNYSGKSDTVNSQKLTALQKGATSNQKTKGSDAKSSAATGRSTDSSIQQSKITAATDAKDIEGSENSGLTATTEIDDVKVKSVNVGKDSKKTAAPDEVKAGDADSEVINLEPWLEAEEFLKLDNDLRKRYTLFQFRLYIADIVKLFMDEVSNSKKGVSDNSQFMQTLLASVLNAKCDVTVSLVISNRNLSKSFSVQHKVNSVKGFYTLPTWRIFFRTDHIEKFAYNYSLFAKTPTLQLANFRQLQDSLKKLGPAFLSPVERTLNNCSKLTDTIIKCCSKKFSAPTDNIISELQTRTLSKDRLVCFDALLEPYIDSVVGKSNFFWRIFASHALSLVMTDSTSISSSTDAVEILDQCYSCLTGKWLRNVADHDAKKALEINTTEFTSVVKRILSPLFAENFPLKPVGGILLCRLSLFIQRKFAPENKSFWKSDEAALLIGFLEKNALKGISSQAIRFLDTSQASFLILCYCAKVLHPSASPDVFVKLIKNLGFVQRKGDQFRTEFADALLKTGLLRGINCINFASFATAIFNDAEDYSSFKKLFEEFLTLKDADEVLSAFESFELVSPSLKKWIQGFGSSQLYKKHLAALQADQWQRFCDIYPKVKKLRCVDNSVWHDEVIPVVRKSIIASISSKYENDNSVPNRTALTDLLDTEGIVDEQFAIAFLSIIFSSSTNWLTKLCLEKFKEIFLSQILRAEITQQTTIICQFIRLHCDYFHKSVCSVVASLQQQNSDASLLCVLKEATFTILNDKMLTREVIERNVNDGKAAGLTEIVFRVCLHQVSENNGNENQKDDILKFFQQPNDSFCMEVLPRSLCEILGVSLDHLLSTNPWHRSVNEFELLPLLLEKNFMWMWMTDDSDPETQSLAEAVRLKLSSKLQCIADFARVFFDRDSDKALTLADFREFIAIFDRLEKAEKLVRGSIESSLYDYFDLLLKAFFVNLNESRPTKDFVNFLEENERNWTKQSSIVSQIFDFLFLISGENSQLNLKLLDLNDKQSRHQSLKQQFSNSIGSFRSDDLVFQIFEIRNVQNLELMKSLVQSELFRRVFVRSKPASGGSHNLFEAESPQSAVFSRPGAQITVQCSYVLDKMLPDAFTAYKQFWDEVQKGSLLIGSIEKFLSEGSKIDFSLEQDIVAKFDISRSVVEKLRSIQLRYIWRSRMELLQFFLTEFFAFNIESADSPEDSCASANEFSDDENTKNVASFCNEALINHEDATALIEEFISHCESTASLSDYLEVFHDVHGAFGGVDPNVWEVLASMYDCRKETLPFLREQQSSDFQQLLDNTDDTIAQDLSLSVINSLISLQQALRSFLSSSPRSSVKALEQSVLQALKYFEAADNDANIQNEVNQRQKAAKNLIDRIKECHGHINSIKTLHASMGSRGETSKLLAIGIAGEKEVIRFFIKTPLCTCTLKRSVGSSESEYTLPQLRDHRSRIIISLSSHKDRSSVEQNDSVTLKEFVHLIDLLENTFETAERLLNKGHPLFANQELRGSLSTCEDELKELQMKEASWDKLLQDLRLTHHLANYVFGSNLLKLFQVFYLGHEKRDIMNILYFMKVDGSSFDEVPLKNLNIDELDASELCHLFDEMFSTLDALPRIEPRVFKDLPIQKTDMCVRPGELLVCQMNPTEKDVISIFLNVWISTQKEFPWISEVVFCSQDTVSDEVVLALKRCARENTRTTFLVEVQNLRQKVLRELIAELIQQQSQRKLGRVAILCRAADSHSIFTVFRDNVVKAKSLTEEKLKIVLKDCFNDVFFCTSDRPSVGKSELIVTASCKRSQDFSRIHISGFVQKQAVMEKIQKASITKNAYMHIDIGSVQNADLLELILFEAVFCQTLSTAQAIVQFRPKALYLEIANSIDKELEDSFTLFSSLPDAKCEWKHLKNLEVSSEPTSPIQIVCKYLYLLATNTVDATEVNLTDCVPSNVCLNLLGQFFNHPLEDGKRPSEIMSFLVLESCLKILGEQLKKFTASAYFRVKNIQLVYGSNVEIRAKMVGLIMQSTLKLTLKSVSSIKYQQSESRKNVFDHTVQRFKGLINWEDSSYVLPVFMNQDISTVELIYRRLTDVTPEIRDLFSGASSQKLREFSTLSQNELFQKLVKIASKGQIGYIPALKKELTENYTLTADNFLKMLLITLRMDADVPVIIIGETGCGKTSLIRYLAAVQECTLEVMNFHAGISESDIIERVSQAAKVAESQLEEFVESSERSGIVWMFLDEVNTCEHLGMLKEIVCHRRFLDRELPCNLRFIAACNPYVLRPKCDNSKHAGLEIKELRNDKMMNLVYRVHPLPETMVELVWDFGRLTDSDEHAYISQMVALSIPQKILSKEITECLSIVQKFIRKLEDSEYATSLRDVRRFCEFYKFFIDYFKKKVALADPKSTENPSKKVALADPKSTENPSKKAFLFSLYICYYVRIADLNDRNEFAEKICGFFDKTAVQIQDDFIKEELDVLKRMRVPRKTARNLALRENAFILFCCIYCQVPVLLVGKPGCSKSLAVNLIRSNLRGKDSEDPLFRQYPSLRFFSYQGSEASTSEGIRRIFCKAENSIDACKAEDSKPIVLIDEIGLAEKSRYNPLKVLHSLLEPESSLDCKSRVSVVGISNWALDPAKMNRAIHISRPDMNEDELCETGKAICASDGSKSEKLISDEVLNSVAVACHRYFKDQPFENFHGLRDFYYLLKFICDRKSDSDNQISSIKEGLLRNFNGDKPSRKQVMRHFEDAFPGLKNAEILDHSMSSESVTEALINRNLRDSQARHLMLIYESEGCLDLLCFMLSQNHRTFKVMYGSQYEKDQHSEEFTYRKLNEVMMCMETGMVLILKDFDLIYGSLYDMLNQNYSEYAGRKYCRIAMGVQANQNCVVHRDFRCVVLVSKKEVRRLDPPFLNRFEKQVFDFEDKICSMRLEKARNSLSSLMDNLCRVVSDDVVRTFKRTEVFQGYTPDLVASYLIKTGRSDLEDHQAIREILPLLSRHMFPDAVLRTTCSKFEHSRQYQQEYFATSGLMTDLGTVMRHVASSEELIQKVFVYTKFSLYLDIVKPLQGLESHSVKEIRLMDFSREIDLLDSIVPFFKENKSDGILLVRIKPSIDERYILHVRCIVDGLCQRYSEEVSVKKSIVFIIHVQHEDLDAQNYSWNWSPLIDWKAYFTESLNPESDVCLSELVLSDCASLIFENPELIEGLHKSVVTSAFTDAIRSPEMLDKAVKFFSRSTELEKQISCFIVEEMLTKSSKNVQPFSTDHWLVKLALETTQLANFLSFSTFVMHGVKSSYKESLIKVLRAMSEFGIFTDDLSDSDLILKALPVILQYVLQKASSDRFSRVRGLRNLSLPFSTFLFCIAYDAFCRHLNDRNTFVTEIENLLKQFLEESELSSSDSLLGTDLWKLITTAFCGRDRSENLRIVLHKQIDQSSQLMEAVFNVLTHFKQHEKDLADLLNVHHHMSKLVSGVADYVVKESFVDGNEFSTTLNNLLNLLLPTEENLRNLNIKEFNDWRRVTVSFLGMLRARSGLECVAELEGMLKFCDFFLEQNGDIEMSNVFTDLKERGLLTSEDNSTQLLQWRAFANALTEGEDCSDRLISAEISFYYAVLSGTKLSENLLEDVVKKIFDSILPVGFVAILWSKIKYESKELLPCFGELMEGCKSLEKRCSIYSIIATFLTTEEQVDVESLMETIDFMRSQLNKSLAISLAEMVDISDIFSYFEESIQNCTITHNDLVCFGDHRDDMLAMINKLVQTSVVHPLWLSFLRFLRRRFSLSEMETFLKFDRVTSVVSSLFREDFLKFGRGSEFIAAYPLRFPFAICLSTDVFQQALFAYQQGMVIKDWNEFQKLRQRLISLKNDVPTLRGVLTDCISAYVEMVGLRKALSNFKVQEKQVTREVLGLVNLTPASSSCPAIVRLLCGEVESKFSCFNLTAQCNNESVCLATLYYAGLLVCLPSEFKEGSLLHELGKMTVTNASTKLVEHFASRENDNRQIPIHVRTCSCYNVTISSENDENPNSMYPCQFCQSEWTQDLSSKMVEFSEEFLTVVVPLVSEFICIVMKAVLLDIERVKSSSSPASGDLKIEEKFRQLQNILHLSNEETTWLLHSIMENKEELFFKVPQSDSSELFENMAFFVGKHVLKAMHSIREFKHRRMTERRVVENFALACLVDNVDLSDDQLPSELMPPGRSKEDVKAIAANPLFFPKRQVTFDDACMLFDCQLAEGERRPLMHLILRFSDKLVGMRHASKLVHWHQTVLKKSENVLSQEELEAMRIDDFIRRFRNSDILESAATAYRALRPSADASPDNPFDKTRSLLSSLLTDRTEVTKVLKEAVDGVNEFFEHVAVLCIEEKHLPELLGDDGSCVLPLCDVVTRPDSVPSCSKEELDELVRVLASCPGGGDPSVHWELLEAALAKRLLASKGFGCVEPWEGRLKGATERDLGTLVSAFRQMCQCERLSEAELAAFQRRQKEDSSRAARTAALCRTLLGFCHRIGVPSGACTVAEFLQQHAGSLAGGAALAEAEAEGAGGLALSKVPALLEAAEQEQFSVIFADLQRRFGGHEEAAERVAASVHEGDKPALLALLKSACVRLLMADSTQCGLTMADLLADASLLPVGAPELRLRSDPALDKPAMELLFPLAHCLHRSEQNKTKGQRKFQKLLNRM</sequence>
<dbReference type="InterPro" id="IPR011704">
    <property type="entry name" value="ATPase_dyneun-rel_AAA"/>
</dbReference>
<dbReference type="Pfam" id="PF00004">
    <property type="entry name" value="AAA"/>
    <property type="match status" value="1"/>
</dbReference>
<evidence type="ECO:0000313" key="3">
    <source>
        <dbReference type="EMBL" id="PAA90483.1"/>
    </source>
</evidence>
<gene>
    <name evidence="3" type="ORF">BOX15_Mlig002707g1</name>
</gene>
<dbReference type="EMBL" id="NIVC01000109">
    <property type="protein sequence ID" value="PAA90483.1"/>
    <property type="molecule type" value="Genomic_DNA"/>
</dbReference>
<evidence type="ECO:0000313" key="4">
    <source>
        <dbReference type="Proteomes" id="UP000215902"/>
    </source>
</evidence>
<organism evidence="3 4">
    <name type="scientific">Macrostomum lignano</name>
    <dbReference type="NCBI Taxonomy" id="282301"/>
    <lineage>
        <taxon>Eukaryota</taxon>
        <taxon>Metazoa</taxon>
        <taxon>Spiralia</taxon>
        <taxon>Lophotrochozoa</taxon>
        <taxon>Platyhelminthes</taxon>
        <taxon>Rhabditophora</taxon>
        <taxon>Macrostomorpha</taxon>
        <taxon>Macrostomida</taxon>
        <taxon>Macrostomidae</taxon>
        <taxon>Macrostomum</taxon>
    </lineage>
</organism>
<feature type="compositionally biased region" description="Polar residues" evidence="1">
    <location>
        <begin position="214"/>
        <end position="224"/>
    </location>
</feature>
<dbReference type="Gene3D" id="3.40.50.300">
    <property type="entry name" value="P-loop containing nucleotide triphosphate hydrolases"/>
    <property type="match status" value="2"/>
</dbReference>
<feature type="compositionally biased region" description="Polar residues" evidence="1">
    <location>
        <begin position="405"/>
        <end position="414"/>
    </location>
</feature>
<feature type="region of interest" description="Disordered" evidence="1">
    <location>
        <begin position="384"/>
        <end position="509"/>
    </location>
</feature>
<dbReference type="InterPro" id="IPR003959">
    <property type="entry name" value="ATPase_AAA_core"/>
</dbReference>
<comment type="caution">
    <text evidence="3">The sequence shown here is derived from an EMBL/GenBank/DDBJ whole genome shotgun (WGS) entry which is preliminary data.</text>
</comment>
<dbReference type="GO" id="GO:0004842">
    <property type="term" value="F:ubiquitin-protein transferase activity"/>
    <property type="evidence" value="ECO:0007669"/>
    <property type="project" value="InterPro"/>
</dbReference>
<feature type="region of interest" description="Disordered" evidence="1">
    <location>
        <begin position="161"/>
        <end position="224"/>
    </location>
</feature>
<dbReference type="Proteomes" id="UP000215902">
    <property type="component" value="Unassembled WGS sequence"/>
</dbReference>
<dbReference type="PROSITE" id="PS00018">
    <property type="entry name" value="EF_HAND_1"/>
    <property type="match status" value="1"/>
</dbReference>
<accession>A0A267GWS5</accession>
<dbReference type="PANTHER" id="PTHR22605">
    <property type="entry name" value="RZ-TYPE DOMAIN-CONTAINING PROTEIN"/>
    <property type="match status" value="1"/>
</dbReference>
<dbReference type="SMART" id="SM00382">
    <property type="entry name" value="AAA"/>
    <property type="match status" value="2"/>
</dbReference>
<name>A0A267GWS5_9PLAT</name>
<reference evidence="3 4" key="1">
    <citation type="submission" date="2017-06" db="EMBL/GenBank/DDBJ databases">
        <title>A platform for efficient transgenesis in Macrostomum lignano, a flatworm model organism for stem cell research.</title>
        <authorList>
            <person name="Berezikov E."/>
        </authorList>
    </citation>
    <scope>NUCLEOTIDE SEQUENCE [LARGE SCALE GENOMIC DNA]</scope>
    <source>
        <strain evidence="3">DV1</strain>
        <tissue evidence="3">Whole organism</tissue>
    </source>
</reference>
<dbReference type="InterPro" id="IPR003593">
    <property type="entry name" value="AAA+_ATPase"/>
</dbReference>
<dbReference type="GO" id="GO:0005524">
    <property type="term" value="F:ATP binding"/>
    <property type="evidence" value="ECO:0007669"/>
    <property type="project" value="InterPro"/>
</dbReference>
<feature type="compositionally biased region" description="Low complexity" evidence="1">
    <location>
        <begin position="432"/>
        <end position="448"/>
    </location>
</feature>
<dbReference type="CDD" id="cd00009">
    <property type="entry name" value="AAA"/>
    <property type="match status" value="1"/>
</dbReference>
<dbReference type="InterPro" id="IPR018247">
    <property type="entry name" value="EF_Hand_1_Ca_BS"/>
</dbReference>
<feature type="domain" description="AAA+ ATPase" evidence="2">
    <location>
        <begin position="2576"/>
        <end position="2712"/>
    </location>
</feature>
<dbReference type="OrthoDB" id="2400221at2759"/>
<evidence type="ECO:0000259" key="2">
    <source>
        <dbReference type="SMART" id="SM00382"/>
    </source>
</evidence>
<feature type="domain" description="AAA+ ATPase" evidence="2">
    <location>
        <begin position="2915"/>
        <end position="3055"/>
    </location>
</feature>
<dbReference type="SUPFAM" id="SSF52540">
    <property type="entry name" value="P-loop containing nucleoside triphosphate hydrolases"/>
    <property type="match status" value="2"/>
</dbReference>
<dbReference type="InterPro" id="IPR027417">
    <property type="entry name" value="P-loop_NTPase"/>
</dbReference>
<dbReference type="InterPro" id="IPR031248">
    <property type="entry name" value="RNF213"/>
</dbReference>
<feature type="compositionally biased region" description="Polar residues" evidence="1">
    <location>
        <begin position="449"/>
        <end position="494"/>
    </location>
</feature>
<feature type="region of interest" description="Disordered" evidence="1">
    <location>
        <begin position="2814"/>
        <end position="2833"/>
    </location>
</feature>
<dbReference type="Pfam" id="PF07728">
    <property type="entry name" value="AAA_5"/>
    <property type="match status" value="1"/>
</dbReference>
<proteinExistence type="predicted"/>
<dbReference type="STRING" id="282301.A0A267GWS5"/>
<dbReference type="PANTHER" id="PTHR22605:SF1">
    <property type="entry name" value="RZ-TYPE DOMAIN-CONTAINING PROTEIN"/>
    <property type="match status" value="1"/>
</dbReference>
<evidence type="ECO:0000256" key="1">
    <source>
        <dbReference type="SAM" id="MobiDB-lite"/>
    </source>
</evidence>